<feature type="transmembrane region" description="Helical" evidence="1">
    <location>
        <begin position="64"/>
        <end position="87"/>
    </location>
</feature>
<reference evidence="2 3" key="2">
    <citation type="journal article" date="2019" name="G3 (Bethesda)">
        <title>Hybrid Assembly of the Genome of the Entomopathogenic Nematode Steinernema carpocapsae Identifies the X-Chromosome.</title>
        <authorList>
            <person name="Serra L."/>
            <person name="Macchietto M."/>
            <person name="Macias-Munoz A."/>
            <person name="McGill C.J."/>
            <person name="Rodriguez I.M."/>
            <person name="Rodriguez B."/>
            <person name="Murad R."/>
            <person name="Mortazavi A."/>
        </authorList>
    </citation>
    <scope>NUCLEOTIDE SEQUENCE [LARGE SCALE GENOMIC DNA]</scope>
    <source>
        <strain evidence="2 3">ALL</strain>
    </source>
</reference>
<keyword evidence="1" id="KW-0472">Membrane</keyword>
<evidence type="ECO:0000313" key="2">
    <source>
        <dbReference type="EMBL" id="TKR92610.1"/>
    </source>
</evidence>
<feature type="transmembrane region" description="Helical" evidence="1">
    <location>
        <begin position="29"/>
        <end position="52"/>
    </location>
</feature>
<keyword evidence="1" id="KW-1133">Transmembrane helix</keyword>
<comment type="caution">
    <text evidence="2">The sequence shown here is derived from an EMBL/GenBank/DDBJ whole genome shotgun (WGS) entry which is preliminary data.</text>
</comment>
<dbReference type="EMBL" id="AZBU02000002">
    <property type="protein sequence ID" value="TKR92610.1"/>
    <property type="molecule type" value="Genomic_DNA"/>
</dbReference>
<evidence type="ECO:0000256" key="1">
    <source>
        <dbReference type="SAM" id="Phobius"/>
    </source>
</evidence>
<reference evidence="2 3" key="1">
    <citation type="journal article" date="2015" name="Genome Biol.">
        <title>Comparative genomics of Steinernema reveals deeply conserved gene regulatory networks.</title>
        <authorList>
            <person name="Dillman A.R."/>
            <person name="Macchietto M."/>
            <person name="Porter C.F."/>
            <person name="Rogers A."/>
            <person name="Williams B."/>
            <person name="Antoshechkin I."/>
            <person name="Lee M.M."/>
            <person name="Goodwin Z."/>
            <person name="Lu X."/>
            <person name="Lewis E.E."/>
            <person name="Goodrich-Blair H."/>
            <person name="Stock S.P."/>
            <person name="Adams B.J."/>
            <person name="Sternberg P.W."/>
            <person name="Mortazavi A."/>
        </authorList>
    </citation>
    <scope>NUCLEOTIDE SEQUENCE [LARGE SCALE GENOMIC DNA]</scope>
    <source>
        <strain evidence="2 3">ALL</strain>
    </source>
</reference>
<dbReference type="AlphaFoldDB" id="A0A4U5P919"/>
<accession>A0A4U5P919</accession>
<dbReference type="OrthoDB" id="2419613at2759"/>
<evidence type="ECO:0008006" key="4">
    <source>
        <dbReference type="Google" id="ProtNLM"/>
    </source>
</evidence>
<name>A0A4U5P919_STECR</name>
<keyword evidence="3" id="KW-1185">Reference proteome</keyword>
<sequence>MESLNTTDLLSNLTTPSSALLWKKNLPTVYGSTFIFAWYVFVPVAAFAARYFRDFLTQCSPFGARLWFHVHHSLNILTAVLIIVGLLSTNLPRLGLDWTCDRF</sequence>
<evidence type="ECO:0000313" key="3">
    <source>
        <dbReference type="Proteomes" id="UP000298663"/>
    </source>
</evidence>
<gene>
    <name evidence="2" type="ORF">L596_007232</name>
</gene>
<dbReference type="Proteomes" id="UP000298663">
    <property type="component" value="Unassembled WGS sequence"/>
</dbReference>
<organism evidence="2 3">
    <name type="scientific">Steinernema carpocapsae</name>
    <name type="common">Entomopathogenic nematode</name>
    <dbReference type="NCBI Taxonomy" id="34508"/>
    <lineage>
        <taxon>Eukaryota</taxon>
        <taxon>Metazoa</taxon>
        <taxon>Ecdysozoa</taxon>
        <taxon>Nematoda</taxon>
        <taxon>Chromadorea</taxon>
        <taxon>Rhabditida</taxon>
        <taxon>Tylenchina</taxon>
        <taxon>Panagrolaimomorpha</taxon>
        <taxon>Strongyloidoidea</taxon>
        <taxon>Steinernematidae</taxon>
        <taxon>Steinernema</taxon>
    </lineage>
</organism>
<proteinExistence type="predicted"/>
<protein>
    <recommendedName>
        <fullName evidence="4">Cytochrome b561 domain-containing protein</fullName>
    </recommendedName>
</protein>
<keyword evidence="1" id="KW-0812">Transmembrane</keyword>